<protein>
    <submittedName>
        <fullName evidence="2">Uncharacterized protein</fullName>
    </submittedName>
</protein>
<keyword evidence="1" id="KW-0472">Membrane</keyword>
<keyword evidence="1" id="KW-0812">Transmembrane</keyword>
<feature type="transmembrane region" description="Helical" evidence="1">
    <location>
        <begin position="46"/>
        <end position="67"/>
    </location>
</feature>
<feature type="transmembrane region" description="Helical" evidence="1">
    <location>
        <begin position="12"/>
        <end position="34"/>
    </location>
</feature>
<dbReference type="PANTHER" id="PTHR40465">
    <property type="entry name" value="CHROMOSOME 1, WHOLE GENOME SHOTGUN SEQUENCE"/>
    <property type="match status" value="1"/>
</dbReference>
<dbReference type="AlphaFoldDB" id="A0A4V4HHD2"/>
<sequence>MSSPAVASAGPIFIGWMFNLFFLGILTVQGYIYMTTYKKDRLWIKIFVAVLMVINFLNTIFTAVYLYDALVIKFGDATSVTTASWLTAMDPVTTGVTAIYVQLFFIWRIKVLTRSMMLAGAILLPATAGLIGAIASSLPGLTGSVELVNLILFKAWVILWLIGAAVADLMITFALVAWLVGFSFNAIFL</sequence>
<feature type="transmembrane region" description="Helical" evidence="1">
    <location>
        <begin position="118"/>
        <end position="138"/>
    </location>
</feature>
<evidence type="ECO:0000313" key="2">
    <source>
        <dbReference type="EMBL" id="THV02216.1"/>
    </source>
</evidence>
<gene>
    <name evidence="2" type="ORF">K435DRAFT_853027</name>
</gene>
<proteinExistence type="predicted"/>
<accession>A0A4V4HHD2</accession>
<keyword evidence="3" id="KW-1185">Reference proteome</keyword>
<feature type="transmembrane region" description="Helical" evidence="1">
    <location>
        <begin position="87"/>
        <end position="106"/>
    </location>
</feature>
<name>A0A4V4HHD2_DENBC</name>
<evidence type="ECO:0000256" key="1">
    <source>
        <dbReference type="SAM" id="Phobius"/>
    </source>
</evidence>
<reference evidence="2 3" key="1">
    <citation type="journal article" date="2019" name="Nat. Ecol. Evol.">
        <title>Megaphylogeny resolves global patterns of mushroom evolution.</title>
        <authorList>
            <person name="Varga T."/>
            <person name="Krizsan K."/>
            <person name="Foldi C."/>
            <person name="Dima B."/>
            <person name="Sanchez-Garcia M."/>
            <person name="Sanchez-Ramirez S."/>
            <person name="Szollosi G.J."/>
            <person name="Szarkandi J.G."/>
            <person name="Papp V."/>
            <person name="Albert L."/>
            <person name="Andreopoulos W."/>
            <person name="Angelini C."/>
            <person name="Antonin V."/>
            <person name="Barry K.W."/>
            <person name="Bougher N.L."/>
            <person name="Buchanan P."/>
            <person name="Buyck B."/>
            <person name="Bense V."/>
            <person name="Catcheside P."/>
            <person name="Chovatia M."/>
            <person name="Cooper J."/>
            <person name="Damon W."/>
            <person name="Desjardin D."/>
            <person name="Finy P."/>
            <person name="Geml J."/>
            <person name="Haridas S."/>
            <person name="Hughes K."/>
            <person name="Justo A."/>
            <person name="Karasinski D."/>
            <person name="Kautmanova I."/>
            <person name="Kiss B."/>
            <person name="Kocsube S."/>
            <person name="Kotiranta H."/>
            <person name="LaButti K.M."/>
            <person name="Lechner B.E."/>
            <person name="Liimatainen K."/>
            <person name="Lipzen A."/>
            <person name="Lukacs Z."/>
            <person name="Mihaltcheva S."/>
            <person name="Morgado L.N."/>
            <person name="Niskanen T."/>
            <person name="Noordeloos M.E."/>
            <person name="Ohm R.A."/>
            <person name="Ortiz-Santana B."/>
            <person name="Ovrebo C."/>
            <person name="Racz N."/>
            <person name="Riley R."/>
            <person name="Savchenko A."/>
            <person name="Shiryaev A."/>
            <person name="Soop K."/>
            <person name="Spirin V."/>
            <person name="Szebenyi C."/>
            <person name="Tomsovsky M."/>
            <person name="Tulloss R.E."/>
            <person name="Uehling J."/>
            <person name="Grigoriev I.V."/>
            <person name="Vagvolgyi C."/>
            <person name="Papp T."/>
            <person name="Martin F.M."/>
            <person name="Miettinen O."/>
            <person name="Hibbett D.S."/>
            <person name="Nagy L.G."/>
        </authorList>
    </citation>
    <scope>NUCLEOTIDE SEQUENCE [LARGE SCALE GENOMIC DNA]</scope>
    <source>
        <strain evidence="2 3">CBS 962.96</strain>
    </source>
</reference>
<dbReference type="EMBL" id="ML179079">
    <property type="protein sequence ID" value="THV02216.1"/>
    <property type="molecule type" value="Genomic_DNA"/>
</dbReference>
<evidence type="ECO:0000313" key="3">
    <source>
        <dbReference type="Proteomes" id="UP000297245"/>
    </source>
</evidence>
<dbReference type="Proteomes" id="UP000297245">
    <property type="component" value="Unassembled WGS sequence"/>
</dbReference>
<keyword evidence="1" id="KW-1133">Transmembrane helix</keyword>
<feature type="transmembrane region" description="Helical" evidence="1">
    <location>
        <begin position="158"/>
        <end position="188"/>
    </location>
</feature>
<dbReference type="PANTHER" id="PTHR40465:SF1">
    <property type="entry name" value="DUF6534 DOMAIN-CONTAINING PROTEIN"/>
    <property type="match status" value="1"/>
</dbReference>
<organism evidence="2 3">
    <name type="scientific">Dendrothele bispora (strain CBS 962.96)</name>
    <dbReference type="NCBI Taxonomy" id="1314807"/>
    <lineage>
        <taxon>Eukaryota</taxon>
        <taxon>Fungi</taxon>
        <taxon>Dikarya</taxon>
        <taxon>Basidiomycota</taxon>
        <taxon>Agaricomycotina</taxon>
        <taxon>Agaricomycetes</taxon>
        <taxon>Agaricomycetidae</taxon>
        <taxon>Agaricales</taxon>
        <taxon>Agaricales incertae sedis</taxon>
        <taxon>Dendrothele</taxon>
    </lineage>
</organism>
<dbReference type="OrthoDB" id="3046394at2759"/>